<dbReference type="InterPro" id="IPR041437">
    <property type="entry name" value="GH115_C"/>
</dbReference>
<dbReference type="RefSeq" id="WP_135104239.1">
    <property type="nucleotide sequence ID" value="NZ_JADGKW010000001.1"/>
</dbReference>
<sequence length="841" mass="97118">MNNIKYILLTLCLFPLILFAQADQFVSFSDKDKEDVFTLVKPFVATPILIDNNIDSGILKAITNLSVDIDKVTGVSPILKVDKVSAEETVLLIGTIGKSKYIDDLVKNKKINASELQGKYEKYLIQTVQNPFEGVKEALVIAGSDKRGTIYGIYELSKQIGVSPWYYWADVPIKKQQYIYIKRGKYTEGEPAVRYRGIFLNDEAPALSGWANATFGGFNCKFYEKVFELILRLKGNFLWPAMWGSAFYDDDPQNGVLANEMGIVMSTSHHEPMAMAQSDWHRYVKRNNLPNIWDYTKNTKALQESWRFGMKRAKDWEKVVTVGMRGDGDEAMSEDTNIALLEKIVKDQRKIISEVTGKKPEETPQVWALYKEVQDYYDQGMRVPDDVTLLFCDDNWGNVRKLPEINSKPHKGGYGMYYHFDYVGAPRNSKWININPIQRVWEQMNLTYTHGVDRIWVVNVGDLKPMEYPISFFLDMAWNPSQFNPHNLLDHTEKWCEQQFGSTYAKEAARLINLYSKYNRRVTPELLNDKTYSLENYNEFETVMNDYRNLVIDAMRLYYLMPSEYKDAFDQLVLFPINACSNLYEMYYAQAKNKLYAAKKDVQANYWADKVKDCFKRDSLLTVHYNQTIAGGKWPHMMDQVRIGYRSWNNPPKSIMPKVEYIMQTTDYKNKVFVEKNGYVSIEAGNYSRLNNSDKIHWDIIPDMGKTKSAMATFPQNIYPKENDNIYLEYDIDFESTGDFNVHLLLSPTLNFNANKGLRYAISFDGRNEQIVNFNGHYKGELGLWQAEAIIKSTTKHTITEKGKHTLRFRVLEPGIVLQKILIDTGGLKPSYLGAPESELK</sequence>
<dbReference type="SUPFAM" id="SSF55545">
    <property type="entry name" value="beta-N-acetylhexosaminidase-like domain"/>
    <property type="match status" value="1"/>
</dbReference>
<dbReference type="InterPro" id="IPR042301">
    <property type="entry name" value="GH115_sf"/>
</dbReference>
<dbReference type="Gene3D" id="2.60.120.1620">
    <property type="match status" value="1"/>
</dbReference>
<evidence type="ECO:0000313" key="4">
    <source>
        <dbReference type="EMBL" id="TFU91224.1"/>
    </source>
</evidence>
<dbReference type="OrthoDB" id="8727830at2"/>
<feature type="chain" id="PRO_5021276211" evidence="2">
    <location>
        <begin position="23"/>
        <end position="841"/>
    </location>
</feature>
<dbReference type="Gene3D" id="1.20.58.2150">
    <property type="match status" value="1"/>
</dbReference>
<dbReference type="InterPro" id="IPR031924">
    <property type="entry name" value="GH115"/>
</dbReference>
<comment type="caution">
    <text evidence="4">The sequence shown here is derived from an EMBL/GenBank/DDBJ whole genome shotgun (WGS) entry which is preliminary data.</text>
</comment>
<keyword evidence="2" id="KW-0732">Signal</keyword>
<dbReference type="Pfam" id="PF17829">
    <property type="entry name" value="GH115_C"/>
    <property type="match status" value="1"/>
</dbReference>
<dbReference type="PANTHER" id="PTHR37842:SF2">
    <property type="entry name" value="GYLCOSYL HYDROLASE 115 C-TERMINAL DOMAIN-CONTAINING PROTEIN"/>
    <property type="match status" value="1"/>
</dbReference>
<evidence type="ECO:0000256" key="1">
    <source>
        <dbReference type="ARBA" id="ARBA00022801"/>
    </source>
</evidence>
<dbReference type="GO" id="GO:0016787">
    <property type="term" value="F:hydrolase activity"/>
    <property type="evidence" value="ECO:0007669"/>
    <property type="project" value="UniProtKB-KW"/>
</dbReference>
<name>A0A4Y9IU12_9BACT</name>
<dbReference type="Gene3D" id="3.20.20.520">
    <property type="entry name" value="Glycosyl hydrolase family 115"/>
    <property type="match status" value="1"/>
</dbReference>
<reference evidence="4 5" key="1">
    <citation type="submission" date="2019-03" db="EMBL/GenBank/DDBJ databases">
        <title>Diversity of the mouse oral microbiome.</title>
        <authorList>
            <person name="Joseph S."/>
            <person name="Aduse-Opoku J."/>
            <person name="Curtis M."/>
            <person name="Wade W."/>
            <person name="Hashim A."/>
        </authorList>
    </citation>
    <scope>NUCLEOTIDE SEQUENCE [LARGE SCALE GENOMIC DNA]</scope>
    <source>
        <strain evidence="4 5">P11</strain>
    </source>
</reference>
<dbReference type="AlphaFoldDB" id="A0A4Y9IU12"/>
<dbReference type="GO" id="GO:0005975">
    <property type="term" value="P:carbohydrate metabolic process"/>
    <property type="evidence" value="ECO:0007669"/>
    <property type="project" value="UniProtKB-ARBA"/>
</dbReference>
<protein>
    <submittedName>
        <fullName evidence="4">Glycosyhydrolase</fullName>
    </submittedName>
</protein>
<organism evidence="4 5">
    <name type="scientific">Dysgonomonas mossii</name>
    <dbReference type="NCBI Taxonomy" id="163665"/>
    <lineage>
        <taxon>Bacteria</taxon>
        <taxon>Pseudomonadati</taxon>
        <taxon>Bacteroidota</taxon>
        <taxon>Bacteroidia</taxon>
        <taxon>Bacteroidales</taxon>
        <taxon>Dysgonomonadaceae</taxon>
        <taxon>Dysgonomonas</taxon>
    </lineage>
</organism>
<dbReference type="Proteomes" id="UP000298285">
    <property type="component" value="Unassembled WGS sequence"/>
</dbReference>
<proteinExistence type="predicted"/>
<keyword evidence="1 4" id="KW-0378">Hydrolase</keyword>
<evidence type="ECO:0000259" key="3">
    <source>
        <dbReference type="Pfam" id="PF17829"/>
    </source>
</evidence>
<dbReference type="PANTHER" id="PTHR37842">
    <property type="match status" value="1"/>
</dbReference>
<evidence type="ECO:0000313" key="5">
    <source>
        <dbReference type="Proteomes" id="UP000298285"/>
    </source>
</evidence>
<dbReference type="Gene3D" id="3.30.379.10">
    <property type="entry name" value="Chitobiase/beta-hexosaminidase domain 2-like"/>
    <property type="match status" value="1"/>
</dbReference>
<dbReference type="EMBL" id="SPPK01000001">
    <property type="protein sequence ID" value="TFU91224.1"/>
    <property type="molecule type" value="Genomic_DNA"/>
</dbReference>
<dbReference type="InterPro" id="IPR029018">
    <property type="entry name" value="Hex-like_dom2"/>
</dbReference>
<feature type="domain" description="Gylcosyl hydrolase 115 C-terminal" evidence="3">
    <location>
        <begin position="672"/>
        <end position="837"/>
    </location>
</feature>
<feature type="signal peptide" evidence="2">
    <location>
        <begin position="1"/>
        <end position="22"/>
    </location>
</feature>
<dbReference type="Pfam" id="PF15979">
    <property type="entry name" value="Glyco_hydro_115"/>
    <property type="match status" value="1"/>
</dbReference>
<gene>
    <name evidence="4" type="ORF">E4T88_04360</name>
</gene>
<accession>A0A4Y9IU12</accession>
<evidence type="ECO:0000256" key="2">
    <source>
        <dbReference type="SAM" id="SignalP"/>
    </source>
</evidence>